<feature type="signal peptide" evidence="3">
    <location>
        <begin position="1"/>
        <end position="16"/>
    </location>
</feature>
<dbReference type="Pfam" id="PF06766">
    <property type="entry name" value="Hydrophobin_2"/>
    <property type="match status" value="1"/>
</dbReference>
<dbReference type="AlphaFoldDB" id="A0A6A6ICG6"/>
<comment type="similarity">
    <text evidence="1">Belongs to the cerato-ulmin hydrophobin family.</text>
</comment>
<gene>
    <name evidence="4" type="ORF">BU26DRAFT_565362</name>
</gene>
<keyword evidence="5" id="KW-1185">Reference proteome</keyword>
<dbReference type="SUPFAM" id="SSF101751">
    <property type="entry name" value="Hydrophobin II, HfbII"/>
    <property type="match status" value="1"/>
</dbReference>
<evidence type="ECO:0000256" key="2">
    <source>
        <dbReference type="ARBA" id="ARBA00023157"/>
    </source>
</evidence>
<keyword evidence="3" id="KW-0732">Signal</keyword>
<evidence type="ECO:0000313" key="4">
    <source>
        <dbReference type="EMBL" id="KAF2247939.1"/>
    </source>
</evidence>
<dbReference type="EMBL" id="ML987196">
    <property type="protein sequence ID" value="KAF2247939.1"/>
    <property type="molecule type" value="Genomic_DNA"/>
</dbReference>
<reference evidence="4" key="1">
    <citation type="journal article" date="2020" name="Stud. Mycol.">
        <title>101 Dothideomycetes genomes: a test case for predicting lifestyles and emergence of pathogens.</title>
        <authorList>
            <person name="Haridas S."/>
            <person name="Albert R."/>
            <person name="Binder M."/>
            <person name="Bloem J."/>
            <person name="Labutti K."/>
            <person name="Salamov A."/>
            <person name="Andreopoulos B."/>
            <person name="Baker S."/>
            <person name="Barry K."/>
            <person name="Bills G."/>
            <person name="Bluhm B."/>
            <person name="Cannon C."/>
            <person name="Castanera R."/>
            <person name="Culley D."/>
            <person name="Daum C."/>
            <person name="Ezra D."/>
            <person name="Gonzalez J."/>
            <person name="Henrissat B."/>
            <person name="Kuo A."/>
            <person name="Liang C."/>
            <person name="Lipzen A."/>
            <person name="Lutzoni F."/>
            <person name="Magnuson J."/>
            <person name="Mondo S."/>
            <person name="Nolan M."/>
            <person name="Ohm R."/>
            <person name="Pangilinan J."/>
            <person name="Park H.-J."/>
            <person name="Ramirez L."/>
            <person name="Alfaro M."/>
            <person name="Sun H."/>
            <person name="Tritt A."/>
            <person name="Yoshinaga Y."/>
            <person name="Zwiers L.-H."/>
            <person name="Turgeon B."/>
            <person name="Goodwin S."/>
            <person name="Spatafora J."/>
            <person name="Crous P."/>
            <person name="Grigoriev I."/>
        </authorList>
    </citation>
    <scope>NUCLEOTIDE SEQUENCE</scope>
    <source>
        <strain evidence="4">CBS 122368</strain>
    </source>
</reference>
<sequence>MQFTLALTSLLSLTSAVAIMERSPAKLSGRSAGKLVARAGVCGPLQTPLCCQLDVDGVANLNCENAGDVSTTEEFEATCAETGLTAECCVLPVGADGLLCTAA</sequence>
<feature type="chain" id="PRO_5025414623" description="Hydrophobin" evidence="3">
    <location>
        <begin position="17"/>
        <end position="103"/>
    </location>
</feature>
<organism evidence="4 5">
    <name type="scientific">Trematosphaeria pertusa</name>
    <dbReference type="NCBI Taxonomy" id="390896"/>
    <lineage>
        <taxon>Eukaryota</taxon>
        <taxon>Fungi</taxon>
        <taxon>Dikarya</taxon>
        <taxon>Ascomycota</taxon>
        <taxon>Pezizomycotina</taxon>
        <taxon>Dothideomycetes</taxon>
        <taxon>Pleosporomycetidae</taxon>
        <taxon>Pleosporales</taxon>
        <taxon>Massarineae</taxon>
        <taxon>Trematosphaeriaceae</taxon>
        <taxon>Trematosphaeria</taxon>
    </lineage>
</organism>
<dbReference type="PANTHER" id="PTHR42341">
    <property type="entry name" value="HYDROPHOBIN"/>
    <property type="match status" value="1"/>
</dbReference>
<evidence type="ECO:0000256" key="3">
    <source>
        <dbReference type="SAM" id="SignalP"/>
    </source>
</evidence>
<protein>
    <recommendedName>
        <fullName evidence="6">Hydrophobin</fullName>
    </recommendedName>
</protein>
<dbReference type="RefSeq" id="XP_033682943.1">
    <property type="nucleotide sequence ID" value="XM_033833390.1"/>
</dbReference>
<dbReference type="OrthoDB" id="4500971at2759"/>
<keyword evidence="2" id="KW-1015">Disulfide bond</keyword>
<dbReference type="CDD" id="cd23508">
    <property type="entry name" value="hydrophobin_II"/>
    <property type="match status" value="1"/>
</dbReference>
<evidence type="ECO:0000313" key="5">
    <source>
        <dbReference type="Proteomes" id="UP000800094"/>
    </source>
</evidence>
<dbReference type="GO" id="GO:0005576">
    <property type="term" value="C:extracellular region"/>
    <property type="evidence" value="ECO:0007669"/>
    <property type="project" value="InterPro"/>
</dbReference>
<evidence type="ECO:0008006" key="6">
    <source>
        <dbReference type="Google" id="ProtNLM"/>
    </source>
</evidence>
<dbReference type="InterPro" id="IPR010636">
    <property type="entry name" value="Class_II_hydrophobin"/>
</dbReference>
<dbReference type="GeneID" id="54586720"/>
<name>A0A6A6ICG6_9PLEO</name>
<evidence type="ECO:0000256" key="1">
    <source>
        <dbReference type="ARBA" id="ARBA00009576"/>
    </source>
</evidence>
<accession>A0A6A6ICG6</accession>
<proteinExistence type="inferred from homology"/>
<dbReference type="Proteomes" id="UP000800094">
    <property type="component" value="Unassembled WGS sequence"/>
</dbReference>
<dbReference type="InterPro" id="IPR036686">
    <property type="entry name" value="Class_II_Hydrophobin_sf"/>
</dbReference>
<dbReference type="PANTHER" id="PTHR42341:SF2">
    <property type="entry name" value="HYDROPHOBIN"/>
    <property type="match status" value="1"/>
</dbReference>
<dbReference type="Gene3D" id="3.20.120.10">
    <property type="entry name" value="Hydrophobin"/>
    <property type="match status" value="1"/>
</dbReference>